<reference evidence="2" key="2">
    <citation type="submission" date="2022-03" db="EMBL/GenBank/DDBJ databases">
        <title>Draft title - Genomic analysis of global carrot germplasm unveils the trajectory of domestication and the origin of high carotenoid orange carrot.</title>
        <authorList>
            <person name="Iorizzo M."/>
            <person name="Ellison S."/>
            <person name="Senalik D."/>
            <person name="Macko-Podgorni A."/>
            <person name="Grzebelus D."/>
            <person name="Bostan H."/>
            <person name="Rolling W."/>
            <person name="Curaba J."/>
            <person name="Simon P."/>
        </authorList>
    </citation>
    <scope>NUCLEOTIDE SEQUENCE</scope>
    <source>
        <tissue evidence="2">Leaf</tissue>
    </source>
</reference>
<dbReference type="AlphaFoldDB" id="A0AAF0WPK5"/>
<proteinExistence type="predicted"/>
<evidence type="ECO:0000256" key="1">
    <source>
        <dbReference type="SAM" id="MobiDB-lite"/>
    </source>
</evidence>
<accession>A0AAF0WPK5</accession>
<organism evidence="2 3">
    <name type="scientific">Daucus carota subsp. sativus</name>
    <name type="common">Carrot</name>
    <dbReference type="NCBI Taxonomy" id="79200"/>
    <lineage>
        <taxon>Eukaryota</taxon>
        <taxon>Viridiplantae</taxon>
        <taxon>Streptophyta</taxon>
        <taxon>Embryophyta</taxon>
        <taxon>Tracheophyta</taxon>
        <taxon>Spermatophyta</taxon>
        <taxon>Magnoliopsida</taxon>
        <taxon>eudicotyledons</taxon>
        <taxon>Gunneridae</taxon>
        <taxon>Pentapetalae</taxon>
        <taxon>asterids</taxon>
        <taxon>campanulids</taxon>
        <taxon>Apiales</taxon>
        <taxon>Apiaceae</taxon>
        <taxon>Apioideae</taxon>
        <taxon>Scandiceae</taxon>
        <taxon>Daucinae</taxon>
        <taxon>Daucus</taxon>
        <taxon>Daucus sect. Daucus</taxon>
    </lineage>
</organism>
<gene>
    <name evidence="2" type="ORF">DCAR_0312723</name>
</gene>
<reference evidence="2" key="1">
    <citation type="journal article" date="2016" name="Nat. Genet.">
        <title>A high-quality carrot genome assembly provides new insights into carotenoid accumulation and asterid genome evolution.</title>
        <authorList>
            <person name="Iorizzo M."/>
            <person name="Ellison S."/>
            <person name="Senalik D."/>
            <person name="Zeng P."/>
            <person name="Satapoomin P."/>
            <person name="Huang J."/>
            <person name="Bowman M."/>
            <person name="Iovene M."/>
            <person name="Sanseverino W."/>
            <person name="Cavagnaro P."/>
            <person name="Yildiz M."/>
            <person name="Macko-Podgorni A."/>
            <person name="Moranska E."/>
            <person name="Grzebelus E."/>
            <person name="Grzebelus D."/>
            <person name="Ashrafi H."/>
            <person name="Zheng Z."/>
            <person name="Cheng S."/>
            <person name="Spooner D."/>
            <person name="Van Deynze A."/>
            <person name="Simon P."/>
        </authorList>
    </citation>
    <scope>NUCLEOTIDE SEQUENCE</scope>
    <source>
        <tissue evidence="2">Leaf</tissue>
    </source>
</reference>
<keyword evidence="3" id="KW-1185">Reference proteome</keyword>
<feature type="region of interest" description="Disordered" evidence="1">
    <location>
        <begin position="1"/>
        <end position="83"/>
    </location>
</feature>
<protein>
    <submittedName>
        <fullName evidence="2">Uncharacterized protein</fullName>
    </submittedName>
</protein>
<dbReference type="Proteomes" id="UP000077755">
    <property type="component" value="Chromosome 3"/>
</dbReference>
<feature type="compositionally biased region" description="Basic and acidic residues" evidence="1">
    <location>
        <begin position="16"/>
        <end position="39"/>
    </location>
</feature>
<name>A0AAF0WPK5_DAUCS</name>
<sequence>MDEKASGKDGLSTSVYRKDQPWKELEEKVGKERVNEEKKKVGKNIAGDEEDKIIEKQNQGTKGLPHEQVPQPDEFSTKGLENL</sequence>
<dbReference type="EMBL" id="CP093345">
    <property type="protein sequence ID" value="WOG93439.1"/>
    <property type="molecule type" value="Genomic_DNA"/>
</dbReference>
<evidence type="ECO:0000313" key="3">
    <source>
        <dbReference type="Proteomes" id="UP000077755"/>
    </source>
</evidence>
<evidence type="ECO:0000313" key="2">
    <source>
        <dbReference type="EMBL" id="WOG93439.1"/>
    </source>
</evidence>